<dbReference type="GO" id="GO:0140359">
    <property type="term" value="F:ABC-type transporter activity"/>
    <property type="evidence" value="ECO:0007669"/>
    <property type="project" value="InterPro"/>
</dbReference>
<dbReference type="PANTHER" id="PTHR48041:SF139">
    <property type="entry name" value="PROTEIN SCARLET"/>
    <property type="match status" value="1"/>
</dbReference>
<dbReference type="InterPro" id="IPR003593">
    <property type="entry name" value="AAA+_ATPase"/>
</dbReference>
<feature type="transmembrane region" description="Helical" evidence="8">
    <location>
        <begin position="344"/>
        <end position="366"/>
    </location>
</feature>
<dbReference type="InterPro" id="IPR043926">
    <property type="entry name" value="ABCG_dom"/>
</dbReference>
<dbReference type="Gene3D" id="3.40.50.300">
    <property type="entry name" value="P-loop containing nucleotide triphosphate hydrolases"/>
    <property type="match status" value="1"/>
</dbReference>
<dbReference type="InterPro" id="IPR017871">
    <property type="entry name" value="ABC_transporter-like_CS"/>
</dbReference>
<dbReference type="PANTHER" id="PTHR48041">
    <property type="entry name" value="ABC TRANSPORTER G FAMILY MEMBER 28"/>
    <property type="match status" value="1"/>
</dbReference>
<name>A0A177EBH2_9MICR</name>
<dbReference type="Proteomes" id="UP000185944">
    <property type="component" value="Unassembled WGS sequence"/>
</dbReference>
<keyword evidence="6 8" id="KW-1133">Transmembrane helix</keyword>
<dbReference type="SMART" id="SM00382">
    <property type="entry name" value="AAA"/>
    <property type="match status" value="1"/>
</dbReference>
<dbReference type="RefSeq" id="XP_067543596.1">
    <property type="nucleotide sequence ID" value="XM_067688408.1"/>
</dbReference>
<evidence type="ECO:0000313" key="11">
    <source>
        <dbReference type="Proteomes" id="UP000185944"/>
    </source>
</evidence>
<keyword evidence="4" id="KW-0547">Nucleotide-binding</keyword>
<evidence type="ECO:0000256" key="8">
    <source>
        <dbReference type="SAM" id="Phobius"/>
    </source>
</evidence>
<dbReference type="InterPro" id="IPR050352">
    <property type="entry name" value="ABCG_transporters"/>
</dbReference>
<evidence type="ECO:0000256" key="4">
    <source>
        <dbReference type="ARBA" id="ARBA00022741"/>
    </source>
</evidence>
<keyword evidence="7 8" id="KW-0472">Membrane</keyword>
<evidence type="ECO:0000256" key="7">
    <source>
        <dbReference type="ARBA" id="ARBA00023136"/>
    </source>
</evidence>
<sequence length="585" mass="65167">MVELSGGPKIDKTDATVINFDNLIDNHKERVEQIPETKDIPPFVFSFEDIAYKNVLHSVSNSLESGKMTAILGPSGAGKTTLLKIISGRKRQTRGVISSNGHKLSSKQIRKQTAYVHQENHLLPLLKVKEMLEYTIKLKAPKEEDPGALADTLLKTLDLYHVKDTRIGDPIQGSSGISGGEMKRLSVAQELISMPNTLFLDEPTSGLDSKISESLLLHMKNLARSGMLVALTIHQPSSDIFHMFDNIILMRSGNIIYSGSVPNCIVYLEQLGHPCPKYTNPADHIFRVFEHFPSSPTHMYAGEQTKVPKHRTVRHKKTTYTQIARETRIIISRNFICGVRNKKYLLAKVSQAMVIGMVTSILLYNIPGQIDHQQETNTLGCFWAISMGIFGSFSYGAVSVLFSDRKLFIKEYSSNYYSFTAYFIAKVVVDFIITCVHPLVAVPMILLSARIGSIMHIVTCLLLGAVGHSLGLMVASLLDSVEIALAVFPAVVYPINMLTGTAVDTESIVKPLKFVQYLSPTRHAYNIMVKLHYRGETDVSPKIESQLRTFLSIEESFCVLLCGYVVLILLASFFLKRKVLAQTKR</sequence>
<evidence type="ECO:0000256" key="3">
    <source>
        <dbReference type="ARBA" id="ARBA00022692"/>
    </source>
</evidence>
<dbReference type="OrthoDB" id="2141921at2759"/>
<evidence type="ECO:0000256" key="2">
    <source>
        <dbReference type="ARBA" id="ARBA00022448"/>
    </source>
</evidence>
<evidence type="ECO:0000259" key="9">
    <source>
        <dbReference type="PROSITE" id="PS50893"/>
    </source>
</evidence>
<feature type="domain" description="ABC transporter" evidence="9">
    <location>
        <begin position="35"/>
        <end position="277"/>
    </location>
</feature>
<accession>A0A177EBH2</accession>
<dbReference type="GO" id="GO:0016887">
    <property type="term" value="F:ATP hydrolysis activity"/>
    <property type="evidence" value="ECO:0007669"/>
    <property type="project" value="InterPro"/>
</dbReference>
<dbReference type="EMBL" id="LTDL01000042">
    <property type="protein sequence ID" value="OAG28851.1"/>
    <property type="molecule type" value="Genomic_DNA"/>
</dbReference>
<feature type="transmembrane region" description="Helical" evidence="8">
    <location>
        <begin position="557"/>
        <end position="575"/>
    </location>
</feature>
<dbReference type="STRING" id="1805483.A0A177EBH2"/>
<dbReference type="GO" id="GO:0016020">
    <property type="term" value="C:membrane"/>
    <property type="evidence" value="ECO:0007669"/>
    <property type="project" value="UniProtKB-SubCell"/>
</dbReference>
<evidence type="ECO:0000256" key="6">
    <source>
        <dbReference type="ARBA" id="ARBA00022989"/>
    </source>
</evidence>
<keyword evidence="3 8" id="KW-0812">Transmembrane</keyword>
<evidence type="ECO:0000256" key="5">
    <source>
        <dbReference type="ARBA" id="ARBA00022840"/>
    </source>
</evidence>
<keyword evidence="5" id="KW-0067">ATP-binding</keyword>
<dbReference type="InterPro" id="IPR027417">
    <property type="entry name" value="P-loop_NTPase"/>
</dbReference>
<feature type="transmembrane region" description="Helical" evidence="8">
    <location>
        <begin position="454"/>
        <end position="477"/>
    </location>
</feature>
<dbReference type="GO" id="GO:0005524">
    <property type="term" value="F:ATP binding"/>
    <property type="evidence" value="ECO:0007669"/>
    <property type="project" value="UniProtKB-KW"/>
</dbReference>
<proteinExistence type="predicted"/>
<dbReference type="PROSITE" id="PS50893">
    <property type="entry name" value="ABC_TRANSPORTER_2"/>
    <property type="match status" value="1"/>
</dbReference>
<dbReference type="PROSITE" id="PS00211">
    <property type="entry name" value="ABC_TRANSPORTER_1"/>
    <property type="match status" value="1"/>
</dbReference>
<dbReference type="Pfam" id="PF01061">
    <property type="entry name" value="ABC2_membrane"/>
    <property type="match status" value="1"/>
</dbReference>
<keyword evidence="11" id="KW-1185">Reference proteome</keyword>
<evidence type="ECO:0000313" key="10">
    <source>
        <dbReference type="EMBL" id="OAG28851.1"/>
    </source>
</evidence>
<reference evidence="10 11" key="1">
    <citation type="submission" date="2016-02" db="EMBL/GenBank/DDBJ databases">
        <title>Discovery of a natural microsporidian pathogen with a broad tissue tropism in Caenorhabditis elegans.</title>
        <authorList>
            <person name="Luallen R.J."/>
            <person name="Reinke A.W."/>
            <person name="Tong L."/>
            <person name="Botts M.R."/>
            <person name="Felix M.-A."/>
            <person name="Troemel E.R."/>
        </authorList>
    </citation>
    <scope>NUCLEOTIDE SEQUENCE [LARGE SCALE GENOMIC DNA]</scope>
    <source>
        <strain evidence="10 11">JUm2807</strain>
    </source>
</reference>
<dbReference type="Pfam" id="PF19055">
    <property type="entry name" value="ABC2_membrane_7"/>
    <property type="match status" value="1"/>
</dbReference>
<keyword evidence="2" id="KW-0813">Transport</keyword>
<dbReference type="Pfam" id="PF00005">
    <property type="entry name" value="ABC_tran"/>
    <property type="match status" value="1"/>
</dbReference>
<comment type="caution">
    <text evidence="10">The sequence shown here is derived from an EMBL/GenBank/DDBJ whole genome shotgun (WGS) entry which is preliminary data.</text>
</comment>
<feature type="transmembrane region" description="Helical" evidence="8">
    <location>
        <begin position="422"/>
        <end position="447"/>
    </location>
</feature>
<dbReference type="GeneID" id="93647340"/>
<dbReference type="AlphaFoldDB" id="A0A177EBH2"/>
<evidence type="ECO:0000256" key="1">
    <source>
        <dbReference type="ARBA" id="ARBA00004141"/>
    </source>
</evidence>
<dbReference type="SUPFAM" id="SSF52540">
    <property type="entry name" value="P-loop containing nucleoside triphosphate hydrolases"/>
    <property type="match status" value="1"/>
</dbReference>
<protein>
    <recommendedName>
        <fullName evidence="9">ABC transporter domain-containing protein</fullName>
    </recommendedName>
</protein>
<dbReference type="VEuPathDB" id="MicrosporidiaDB:NEDG_00990"/>
<dbReference type="InterPro" id="IPR013525">
    <property type="entry name" value="ABC2_TM"/>
</dbReference>
<gene>
    <name evidence="10" type="ORF">NEDG_00990</name>
</gene>
<dbReference type="InterPro" id="IPR003439">
    <property type="entry name" value="ABC_transporter-like_ATP-bd"/>
</dbReference>
<organism evidence="10 11">
    <name type="scientific">Nematocida displodere</name>
    <dbReference type="NCBI Taxonomy" id="1805483"/>
    <lineage>
        <taxon>Eukaryota</taxon>
        <taxon>Fungi</taxon>
        <taxon>Fungi incertae sedis</taxon>
        <taxon>Microsporidia</taxon>
        <taxon>Nematocida</taxon>
    </lineage>
</organism>
<comment type="subcellular location">
    <subcellularLocation>
        <location evidence="1">Membrane</location>
        <topology evidence="1">Multi-pass membrane protein</topology>
    </subcellularLocation>
</comment>
<feature type="transmembrane region" description="Helical" evidence="8">
    <location>
        <begin position="378"/>
        <end position="402"/>
    </location>
</feature>